<name>A0ACB8RQD8_9AGAM</name>
<reference evidence="1" key="1">
    <citation type="submission" date="2021-02" db="EMBL/GenBank/DDBJ databases">
        <authorList>
            <consortium name="DOE Joint Genome Institute"/>
            <person name="Ahrendt S."/>
            <person name="Looney B.P."/>
            <person name="Miyauchi S."/>
            <person name="Morin E."/>
            <person name="Drula E."/>
            <person name="Courty P.E."/>
            <person name="Chicoki N."/>
            <person name="Fauchery L."/>
            <person name="Kohler A."/>
            <person name="Kuo A."/>
            <person name="Labutti K."/>
            <person name="Pangilinan J."/>
            <person name="Lipzen A."/>
            <person name="Riley R."/>
            <person name="Andreopoulos W."/>
            <person name="He G."/>
            <person name="Johnson J."/>
            <person name="Barry K.W."/>
            <person name="Grigoriev I.V."/>
            <person name="Nagy L."/>
            <person name="Hibbett D."/>
            <person name="Henrissat B."/>
            <person name="Matheny P.B."/>
            <person name="Labbe J."/>
            <person name="Martin F."/>
        </authorList>
    </citation>
    <scope>NUCLEOTIDE SEQUENCE</scope>
    <source>
        <strain evidence="1">FP105234-sp</strain>
    </source>
</reference>
<reference evidence="1" key="2">
    <citation type="journal article" date="2022" name="New Phytol.">
        <title>Evolutionary transition to the ectomycorrhizal habit in the genomes of a hyperdiverse lineage of mushroom-forming fungi.</title>
        <authorList>
            <person name="Looney B."/>
            <person name="Miyauchi S."/>
            <person name="Morin E."/>
            <person name="Drula E."/>
            <person name="Courty P.E."/>
            <person name="Kohler A."/>
            <person name="Kuo A."/>
            <person name="LaButti K."/>
            <person name="Pangilinan J."/>
            <person name="Lipzen A."/>
            <person name="Riley R."/>
            <person name="Andreopoulos W."/>
            <person name="He G."/>
            <person name="Johnson J."/>
            <person name="Nolan M."/>
            <person name="Tritt A."/>
            <person name="Barry K.W."/>
            <person name="Grigoriev I.V."/>
            <person name="Nagy L.G."/>
            <person name="Hibbett D."/>
            <person name="Henrissat B."/>
            <person name="Matheny P.B."/>
            <person name="Labbe J."/>
            <person name="Martin F.M."/>
        </authorList>
    </citation>
    <scope>NUCLEOTIDE SEQUENCE</scope>
    <source>
        <strain evidence="1">FP105234-sp</strain>
    </source>
</reference>
<dbReference type="EMBL" id="MU275938">
    <property type="protein sequence ID" value="KAI0045936.1"/>
    <property type="molecule type" value="Genomic_DNA"/>
</dbReference>
<sequence length="338" mass="37994">MENHSLTQELKSDYEKDIKSEAEEHTSIAVSYGPAWALGVSRVNRKISLSSASASAPQGQAIIISKPTPIPNAPILNKSYDGSYSYRGTLPFTIDRNAITILRGGSDGDPSNLPSQGPLQDRKGNPTRYRRIRQHEGPHQKYLQNLGKVLARNVCGKAGNAQPIWHLTELPYGYSLWEEVKGGRKDPYLYGSETVTRFRSMPEFAPHAIWLLLGRQGTCACMYCTPGQAQRPITDGLRGIKRVAKHQSTQSASVFAGVWTPIERPMKEDRTSRPDRSSRDTVEGRKGATRGDVGEGSSKESQRSAKRKRESSREQRREREQERKDRIYERPKISWWGN</sequence>
<proteinExistence type="predicted"/>
<evidence type="ECO:0000313" key="2">
    <source>
        <dbReference type="Proteomes" id="UP000814033"/>
    </source>
</evidence>
<protein>
    <submittedName>
        <fullName evidence="1">Uncharacterized protein</fullName>
    </submittedName>
</protein>
<evidence type="ECO:0000313" key="1">
    <source>
        <dbReference type="EMBL" id="KAI0045936.1"/>
    </source>
</evidence>
<dbReference type="Proteomes" id="UP000814033">
    <property type="component" value="Unassembled WGS sequence"/>
</dbReference>
<gene>
    <name evidence="1" type="ORF">FA95DRAFT_1560628</name>
</gene>
<keyword evidence="2" id="KW-1185">Reference proteome</keyword>
<comment type="caution">
    <text evidence="1">The sequence shown here is derived from an EMBL/GenBank/DDBJ whole genome shotgun (WGS) entry which is preliminary data.</text>
</comment>
<accession>A0ACB8RQD8</accession>
<organism evidence="1 2">
    <name type="scientific">Auriscalpium vulgare</name>
    <dbReference type="NCBI Taxonomy" id="40419"/>
    <lineage>
        <taxon>Eukaryota</taxon>
        <taxon>Fungi</taxon>
        <taxon>Dikarya</taxon>
        <taxon>Basidiomycota</taxon>
        <taxon>Agaricomycotina</taxon>
        <taxon>Agaricomycetes</taxon>
        <taxon>Russulales</taxon>
        <taxon>Auriscalpiaceae</taxon>
        <taxon>Auriscalpium</taxon>
    </lineage>
</organism>